<dbReference type="AlphaFoldDB" id="S4NZ21"/>
<sequence length="75" mass="8614">KSVNDSCRSEACIYSYHVVNILLALQSFVCPKMFGHEDFVNRYIIYSTILAPVFTNFTLNSHSASESTYFQSNHR</sequence>
<organism evidence="1">
    <name type="scientific">Pararge aegeria</name>
    <name type="common">speckled wood butterfly</name>
    <dbReference type="NCBI Taxonomy" id="116150"/>
    <lineage>
        <taxon>Eukaryota</taxon>
        <taxon>Metazoa</taxon>
        <taxon>Ecdysozoa</taxon>
        <taxon>Arthropoda</taxon>
        <taxon>Hexapoda</taxon>
        <taxon>Insecta</taxon>
        <taxon>Pterygota</taxon>
        <taxon>Neoptera</taxon>
        <taxon>Endopterygota</taxon>
        <taxon>Lepidoptera</taxon>
        <taxon>Glossata</taxon>
        <taxon>Ditrysia</taxon>
        <taxon>Papilionoidea</taxon>
        <taxon>Nymphalidae</taxon>
        <taxon>Satyrinae</taxon>
        <taxon>Satyrini</taxon>
        <taxon>Parargina</taxon>
        <taxon>Pararge</taxon>
    </lineage>
</organism>
<proteinExistence type="predicted"/>
<protein>
    <submittedName>
        <fullName evidence="1">Uncharacterized protein</fullName>
    </submittedName>
</protein>
<name>S4NZ21_9NEOP</name>
<reference evidence="1" key="2">
    <citation type="submission" date="2013-05" db="EMBL/GenBank/DDBJ databases">
        <authorList>
            <person name="Carter J.-M."/>
            <person name="Baker S.C."/>
            <person name="Pink R."/>
            <person name="Carter D.R.F."/>
            <person name="Collins A."/>
            <person name="Tomlin J."/>
            <person name="Gibbs M."/>
            <person name="Breuker C.J."/>
        </authorList>
    </citation>
    <scope>NUCLEOTIDE SEQUENCE</scope>
    <source>
        <tissue evidence="1">Ovary</tissue>
    </source>
</reference>
<feature type="non-terminal residue" evidence="1">
    <location>
        <position position="75"/>
    </location>
</feature>
<accession>S4NZ21</accession>
<reference evidence="1" key="1">
    <citation type="journal article" date="2013" name="BMC Genomics">
        <title>Unscrambling butterfly oogenesis.</title>
        <authorList>
            <person name="Carter J.M."/>
            <person name="Baker S.C."/>
            <person name="Pink R."/>
            <person name="Carter D.R."/>
            <person name="Collins A."/>
            <person name="Tomlin J."/>
            <person name="Gibbs M."/>
            <person name="Breuker C.J."/>
        </authorList>
    </citation>
    <scope>NUCLEOTIDE SEQUENCE</scope>
    <source>
        <tissue evidence="1">Ovary</tissue>
    </source>
</reference>
<evidence type="ECO:0000313" key="1">
    <source>
        <dbReference type="EMBL" id="JAA81033.1"/>
    </source>
</evidence>
<feature type="non-terminal residue" evidence="1">
    <location>
        <position position="1"/>
    </location>
</feature>
<dbReference type="EMBL" id="GAIX01011527">
    <property type="protein sequence ID" value="JAA81033.1"/>
    <property type="molecule type" value="Transcribed_RNA"/>
</dbReference>